<dbReference type="AlphaFoldDB" id="A0A2S2DKK2"/>
<evidence type="ECO:0000313" key="2">
    <source>
        <dbReference type="EMBL" id="AWL05900.1"/>
    </source>
</evidence>
<dbReference type="EMBL" id="CP029343">
    <property type="protein sequence ID" value="AWL05900.1"/>
    <property type="molecule type" value="Genomic_DNA"/>
</dbReference>
<sequence>MSDEEPAMPRATVTTQVELKPNGSQTLLVAMVVLAGVSLIAGAGMLMMDKDAGWAFVALSLLFAAAPAWGWFSAQADTDLHDSKPTTISTANGLIATTDSRTLRSPAATQALAQLIEVSQRQKLPQADGIIENGVLLPDSAEAANVVVQQINDIVEEQARALDAQVQRLEDVPTVAQRPEVDISPDDSSLRLNVVSSG</sequence>
<feature type="transmembrane region" description="Helical" evidence="1">
    <location>
        <begin position="27"/>
        <end position="47"/>
    </location>
</feature>
<evidence type="ECO:0000256" key="1">
    <source>
        <dbReference type="SAM" id="Phobius"/>
    </source>
</evidence>
<accession>A0A2S2DKK2</accession>
<proteinExistence type="predicted"/>
<evidence type="ECO:0000313" key="3">
    <source>
        <dbReference type="Proteomes" id="UP000245820"/>
    </source>
</evidence>
<dbReference type="Proteomes" id="UP000245820">
    <property type="component" value="Chromosome"/>
</dbReference>
<organism evidence="2 3">
    <name type="scientific">Massilia oculi</name>
    <dbReference type="NCBI Taxonomy" id="945844"/>
    <lineage>
        <taxon>Bacteria</taxon>
        <taxon>Pseudomonadati</taxon>
        <taxon>Pseudomonadota</taxon>
        <taxon>Betaproteobacteria</taxon>
        <taxon>Burkholderiales</taxon>
        <taxon>Oxalobacteraceae</taxon>
        <taxon>Telluria group</taxon>
        <taxon>Massilia</taxon>
    </lineage>
</organism>
<dbReference type="KEGG" id="mtim:DIR46_16675"/>
<keyword evidence="3" id="KW-1185">Reference proteome</keyword>
<keyword evidence="1" id="KW-0812">Transmembrane</keyword>
<reference evidence="2 3" key="1">
    <citation type="submission" date="2018-05" db="EMBL/GenBank/DDBJ databases">
        <title>Complete genome sequence of Massilia oculi sp. nov. CCUG 43427T (=DSM 26321T), the type strain of M. oculi, and comparison with genome sequences of other Massilia strains.</title>
        <authorList>
            <person name="Zhu B."/>
        </authorList>
    </citation>
    <scope>NUCLEOTIDE SEQUENCE [LARGE SCALE GENOMIC DNA]</scope>
    <source>
        <strain evidence="2 3">CCUG 43427</strain>
    </source>
</reference>
<dbReference type="RefSeq" id="WP_109346227.1">
    <property type="nucleotide sequence ID" value="NZ_CP029343.1"/>
</dbReference>
<gene>
    <name evidence="2" type="ORF">DIR46_16675</name>
</gene>
<feature type="transmembrane region" description="Helical" evidence="1">
    <location>
        <begin position="54"/>
        <end position="72"/>
    </location>
</feature>
<protein>
    <submittedName>
        <fullName evidence="2">Uncharacterized protein</fullName>
    </submittedName>
</protein>
<name>A0A2S2DKK2_9BURK</name>
<keyword evidence="1" id="KW-1133">Transmembrane helix</keyword>
<keyword evidence="1" id="KW-0472">Membrane</keyword>